<keyword evidence="4 6" id="KW-1133">Transmembrane helix</keyword>
<evidence type="ECO:0000256" key="1">
    <source>
        <dbReference type="ARBA" id="ARBA00004651"/>
    </source>
</evidence>
<feature type="transmembrane region" description="Helical" evidence="6">
    <location>
        <begin position="7"/>
        <end position="31"/>
    </location>
</feature>
<proteinExistence type="predicted"/>
<dbReference type="Proteomes" id="UP000199370">
    <property type="component" value="Unassembled WGS sequence"/>
</dbReference>
<evidence type="ECO:0000313" key="8">
    <source>
        <dbReference type="Proteomes" id="UP000199370"/>
    </source>
</evidence>
<evidence type="ECO:0000256" key="5">
    <source>
        <dbReference type="ARBA" id="ARBA00023136"/>
    </source>
</evidence>
<dbReference type="AlphaFoldDB" id="A0A1G9ZNJ6"/>
<gene>
    <name evidence="7" type="ORF">SAMN05192554_12118</name>
</gene>
<sequence length="333" mass="33699">MRPFVRFIVGATLGLAAVAVYLSVVGVTTVLDRATTLAPVVAVLVLGLVLAEGAADGIGVWASVRPLNGGISPPKSVQFAFAGDFFDTLSPAGPVTSEPIMARFFAVETDTSYSEALGVRGVAKYVKSGAQLLVSTLLVVALVLLGPTPPFLIYTLGGAVALLVVVGLLLVVIRGQLRGVVVAILAIPVGLVSSLYRSDPHDRADVAAAVDRFWMRAAAFRDAPGLVALIAVGGIVEQVLTAGALWLALGGIGAPVALLPIVAVIPLPQAASVVPVPASLGAYDVLLGAVLGLLTVASQADAAAAVFAVRTFSIGSALAVGGISTGFLRGWRP</sequence>
<feature type="transmembrane region" description="Helical" evidence="6">
    <location>
        <begin position="218"/>
        <end position="236"/>
    </location>
</feature>
<dbReference type="OrthoDB" id="293208at2157"/>
<feature type="transmembrane region" description="Helical" evidence="6">
    <location>
        <begin position="243"/>
        <end position="265"/>
    </location>
</feature>
<dbReference type="Pfam" id="PF03706">
    <property type="entry name" value="LPG_synthase_TM"/>
    <property type="match status" value="1"/>
</dbReference>
<dbReference type="RefSeq" id="WP_089735370.1">
    <property type="nucleotide sequence ID" value="NZ_FNIA01000021.1"/>
</dbReference>
<accession>A0A1G9ZNJ6</accession>
<protein>
    <submittedName>
        <fullName evidence="7">Lysylphosphatidylglycerol synthase TM region</fullName>
    </submittedName>
</protein>
<feature type="transmembrane region" description="Helical" evidence="6">
    <location>
        <begin position="151"/>
        <end position="173"/>
    </location>
</feature>
<dbReference type="GO" id="GO:0005886">
    <property type="term" value="C:plasma membrane"/>
    <property type="evidence" value="ECO:0007669"/>
    <property type="project" value="UniProtKB-SubCell"/>
</dbReference>
<feature type="transmembrane region" description="Helical" evidence="6">
    <location>
        <begin position="125"/>
        <end position="145"/>
    </location>
</feature>
<dbReference type="STRING" id="996166.SAMN05192554_12118"/>
<comment type="subcellular location">
    <subcellularLocation>
        <location evidence="1">Cell membrane</location>
        <topology evidence="1">Multi-pass membrane protein</topology>
    </subcellularLocation>
</comment>
<evidence type="ECO:0000256" key="6">
    <source>
        <dbReference type="SAM" id="Phobius"/>
    </source>
</evidence>
<evidence type="ECO:0000313" key="7">
    <source>
        <dbReference type="EMBL" id="SDN22163.1"/>
    </source>
</evidence>
<evidence type="ECO:0000256" key="3">
    <source>
        <dbReference type="ARBA" id="ARBA00022692"/>
    </source>
</evidence>
<keyword evidence="8" id="KW-1185">Reference proteome</keyword>
<dbReference type="InterPro" id="IPR022791">
    <property type="entry name" value="L-PG_synthase/AglD"/>
</dbReference>
<evidence type="ECO:0000256" key="4">
    <source>
        <dbReference type="ARBA" id="ARBA00022989"/>
    </source>
</evidence>
<reference evidence="7 8" key="1">
    <citation type="submission" date="2016-10" db="EMBL/GenBank/DDBJ databases">
        <authorList>
            <person name="de Groot N.N."/>
        </authorList>
    </citation>
    <scope>NUCLEOTIDE SEQUENCE [LARGE SCALE GENOMIC DNA]</scope>
    <source>
        <strain evidence="8">EB21,IBRC-M 10013,KCTC 4048</strain>
    </source>
</reference>
<keyword evidence="3 6" id="KW-0812">Transmembrane</keyword>
<feature type="transmembrane region" description="Helical" evidence="6">
    <location>
        <begin position="285"/>
        <end position="309"/>
    </location>
</feature>
<evidence type="ECO:0000256" key="2">
    <source>
        <dbReference type="ARBA" id="ARBA00022475"/>
    </source>
</evidence>
<organism evidence="7 8">
    <name type="scientific">Haloarchaeobius iranensis</name>
    <dbReference type="NCBI Taxonomy" id="996166"/>
    <lineage>
        <taxon>Archaea</taxon>
        <taxon>Methanobacteriati</taxon>
        <taxon>Methanobacteriota</taxon>
        <taxon>Stenosarchaea group</taxon>
        <taxon>Halobacteria</taxon>
        <taxon>Halobacteriales</taxon>
        <taxon>Halorubellaceae</taxon>
        <taxon>Haloarchaeobius</taxon>
    </lineage>
</organism>
<feature type="transmembrane region" description="Helical" evidence="6">
    <location>
        <begin position="37"/>
        <end position="55"/>
    </location>
</feature>
<keyword evidence="5 6" id="KW-0472">Membrane</keyword>
<dbReference type="EMBL" id="FNIA01000021">
    <property type="protein sequence ID" value="SDN22163.1"/>
    <property type="molecule type" value="Genomic_DNA"/>
</dbReference>
<feature type="transmembrane region" description="Helical" evidence="6">
    <location>
        <begin position="180"/>
        <end position="198"/>
    </location>
</feature>
<keyword evidence="2" id="KW-1003">Cell membrane</keyword>
<name>A0A1G9ZNJ6_9EURY</name>